<feature type="chain" id="PRO_5046461215" evidence="1">
    <location>
        <begin position="25"/>
        <end position="42"/>
    </location>
</feature>
<sequence>MNPLFKLSPLAFAVTLALLPDAQAADYVLTNGQETFKETLNN</sequence>
<dbReference type="EMBL" id="LGLK01000002">
    <property type="protein sequence ID" value="KPC22914.1"/>
    <property type="molecule type" value="Genomic_DNA"/>
</dbReference>
<accession>A0ABR5L1I3</accession>
<organism evidence="2 3">
    <name type="scientific">Pseudomonas amygdali pv. lachrymans</name>
    <name type="common">Pseudomonas syringae pv. lachrymans</name>
    <dbReference type="NCBI Taxonomy" id="53707"/>
    <lineage>
        <taxon>Bacteria</taxon>
        <taxon>Pseudomonadati</taxon>
        <taxon>Pseudomonadota</taxon>
        <taxon>Gammaproteobacteria</taxon>
        <taxon>Pseudomonadales</taxon>
        <taxon>Pseudomonadaceae</taxon>
        <taxon>Pseudomonas</taxon>
        <taxon>Pseudomonas amygdali</taxon>
    </lineage>
</organism>
<dbReference type="Proteomes" id="UP000037943">
    <property type="component" value="Unassembled WGS sequence"/>
</dbReference>
<protein>
    <submittedName>
        <fullName evidence="2">Autotransporter</fullName>
    </submittedName>
</protein>
<comment type="caution">
    <text evidence="2">The sequence shown here is derived from an EMBL/GenBank/DDBJ whole genome shotgun (WGS) entry which is preliminary data.</text>
</comment>
<feature type="signal peptide" evidence="1">
    <location>
        <begin position="1"/>
        <end position="24"/>
    </location>
</feature>
<name>A0ABR5L1I3_PSEAV</name>
<keyword evidence="1" id="KW-0732">Signal</keyword>
<reference evidence="2 3" key="1">
    <citation type="submission" date="2015-07" db="EMBL/GenBank/DDBJ databases">
        <authorList>
            <person name="O'Brien H.E."/>
            <person name="Thakur S."/>
            <person name="Gong Y."/>
            <person name="Wang P.W."/>
            <person name="Guttman D.S."/>
        </authorList>
    </citation>
    <scope>NUCLEOTIDE SEQUENCE [LARGE SCALE GENOMIC DNA]</scope>
    <source>
        <strain evidence="2 3">107</strain>
    </source>
</reference>
<evidence type="ECO:0000256" key="1">
    <source>
        <dbReference type="SAM" id="SignalP"/>
    </source>
</evidence>
<reference evidence="2 3" key="2">
    <citation type="submission" date="2015-10" db="EMBL/GenBank/DDBJ databases">
        <title>Comparative genomics and high-throughput reverse genetic screens identify a new phytobacterial MAMP and an Arabidopsis receptor required for immune elicitation.</title>
        <authorList>
            <person name="Mott G.A."/>
            <person name="Thakur S."/>
            <person name="Wang P.W."/>
            <person name="Desveaux D."/>
            <person name="Guttman D.S."/>
        </authorList>
    </citation>
    <scope>NUCLEOTIDE SEQUENCE [LARGE SCALE GENOMIC DNA]</scope>
    <source>
        <strain evidence="2 3">107</strain>
    </source>
</reference>
<dbReference type="RefSeq" id="WP_268959120.1">
    <property type="nucleotide sequence ID" value="NZ_CP075686.1"/>
</dbReference>
<evidence type="ECO:0000313" key="3">
    <source>
        <dbReference type="Proteomes" id="UP000037943"/>
    </source>
</evidence>
<proteinExistence type="predicted"/>
<gene>
    <name evidence="2" type="ORF">AC499_6764</name>
</gene>
<evidence type="ECO:0000313" key="2">
    <source>
        <dbReference type="EMBL" id="KPC22914.1"/>
    </source>
</evidence>
<keyword evidence="3" id="KW-1185">Reference proteome</keyword>